<organism evidence="1 2">
    <name type="scientific">Trichinella spiralis</name>
    <name type="common">Trichina worm</name>
    <dbReference type="NCBI Taxonomy" id="6334"/>
    <lineage>
        <taxon>Eukaryota</taxon>
        <taxon>Metazoa</taxon>
        <taxon>Ecdysozoa</taxon>
        <taxon>Nematoda</taxon>
        <taxon>Enoplea</taxon>
        <taxon>Dorylaimia</taxon>
        <taxon>Trichinellida</taxon>
        <taxon>Trichinellidae</taxon>
        <taxon>Trichinella</taxon>
    </lineage>
</organism>
<dbReference type="EMBL" id="JBEUSY010000354">
    <property type="protein sequence ID" value="KAL1237335.1"/>
    <property type="molecule type" value="Genomic_DNA"/>
</dbReference>
<accession>A0ABR3KIR5</accession>
<proteinExistence type="predicted"/>
<name>A0ABR3KIR5_TRISP</name>
<evidence type="ECO:0000313" key="1">
    <source>
        <dbReference type="EMBL" id="KAL1237335.1"/>
    </source>
</evidence>
<reference evidence="1 2" key="1">
    <citation type="submission" date="2024-07" db="EMBL/GenBank/DDBJ databases">
        <title>Enhanced genomic and transcriptomic resources for Trichinella pseudospiralis and T. spiralis underpin the discovery of pronounced molecular differences between stages and species.</title>
        <authorList>
            <person name="Pasi K.K."/>
            <person name="La Rosa G."/>
            <person name="Gomez-Morales M.A."/>
            <person name="Tosini F."/>
            <person name="Sumanam S."/>
            <person name="Young N.D."/>
            <person name="Chang B.C."/>
            <person name="Robin G.B."/>
        </authorList>
    </citation>
    <scope>NUCLEOTIDE SEQUENCE [LARGE SCALE GENOMIC DNA]</scope>
    <source>
        <strain evidence="1">ISS534</strain>
    </source>
</reference>
<gene>
    <name evidence="1" type="ORF">TSPI_05884</name>
</gene>
<protein>
    <submittedName>
        <fullName evidence="1">Bifunctional protein GlmU</fullName>
    </submittedName>
</protein>
<sequence length="139" mass="15739">MQRYRVQDRTSPLKAGVNGPRWQIFHINVGHFDGQGRILCTRMNTSAFECLCRQQKITAAECRGTTVVKPQRCIDWPAAVTSPPRVRDVEFTSWQYIAVGMWPEGVGRRMDTYLKGSGSWISIKHFRNAADGCCLSVDC</sequence>
<dbReference type="Proteomes" id="UP001558632">
    <property type="component" value="Unassembled WGS sequence"/>
</dbReference>
<evidence type="ECO:0000313" key="2">
    <source>
        <dbReference type="Proteomes" id="UP001558632"/>
    </source>
</evidence>
<keyword evidence="2" id="KW-1185">Reference proteome</keyword>
<comment type="caution">
    <text evidence="1">The sequence shown here is derived from an EMBL/GenBank/DDBJ whole genome shotgun (WGS) entry which is preliminary data.</text>
</comment>